<dbReference type="Proteomes" id="UP000077521">
    <property type="component" value="Unassembled WGS sequence"/>
</dbReference>
<name>A0A177SZL0_9BASI</name>
<dbReference type="AlphaFoldDB" id="A0A177SZL0"/>
<organism evidence="2 3">
    <name type="scientific">Tilletia indica</name>
    <dbReference type="NCBI Taxonomy" id="43049"/>
    <lineage>
        <taxon>Eukaryota</taxon>
        <taxon>Fungi</taxon>
        <taxon>Dikarya</taxon>
        <taxon>Basidiomycota</taxon>
        <taxon>Ustilaginomycotina</taxon>
        <taxon>Exobasidiomycetes</taxon>
        <taxon>Tilletiales</taxon>
        <taxon>Tilletiaceae</taxon>
        <taxon>Tilletia</taxon>
    </lineage>
</organism>
<evidence type="ECO:0000313" key="2">
    <source>
        <dbReference type="EMBL" id="KAE8238072.1"/>
    </source>
</evidence>
<dbReference type="EMBL" id="LWDF02001537">
    <property type="protein sequence ID" value="KAE8238072.1"/>
    <property type="molecule type" value="Genomic_DNA"/>
</dbReference>
<feature type="compositionally biased region" description="Polar residues" evidence="1">
    <location>
        <begin position="73"/>
        <end position="88"/>
    </location>
</feature>
<evidence type="ECO:0000313" key="3">
    <source>
        <dbReference type="Proteomes" id="UP000077521"/>
    </source>
</evidence>
<sequence>MDEDPDSIELKGRENQGEETVHKPWLGSTLAGGRRRRHKTRQRIRRCVDAASSADHITSWLVAFIIQREWDSPSLSPEQPSRLSSFETSMELLSHDKGT</sequence>
<accession>A0A177SZL0</accession>
<comment type="caution">
    <text evidence="2">The sequence shown here is derived from an EMBL/GenBank/DDBJ whole genome shotgun (WGS) entry which is preliminary data.</text>
</comment>
<proteinExistence type="predicted"/>
<protein>
    <submittedName>
        <fullName evidence="2">Uncharacterized protein</fullName>
    </submittedName>
</protein>
<feature type="region of interest" description="Disordered" evidence="1">
    <location>
        <begin position="73"/>
        <end position="99"/>
    </location>
</feature>
<keyword evidence="3" id="KW-1185">Reference proteome</keyword>
<gene>
    <name evidence="2" type="ORF">A4X13_0g8529</name>
</gene>
<feature type="compositionally biased region" description="Basic and acidic residues" evidence="1">
    <location>
        <begin position="8"/>
        <end position="20"/>
    </location>
</feature>
<reference evidence="2" key="1">
    <citation type="submission" date="2016-04" db="EMBL/GenBank/DDBJ databases">
        <authorList>
            <person name="Nguyen H.D."/>
            <person name="Samba Siva P."/>
            <person name="Cullis J."/>
            <person name="Levesque C.A."/>
            <person name="Hambleton S."/>
        </authorList>
    </citation>
    <scope>NUCLEOTIDE SEQUENCE</scope>
    <source>
        <strain evidence="2">DAOMC 236416</strain>
    </source>
</reference>
<dbReference type="OrthoDB" id="5556225at2759"/>
<evidence type="ECO:0000256" key="1">
    <source>
        <dbReference type="SAM" id="MobiDB-lite"/>
    </source>
</evidence>
<reference evidence="2" key="2">
    <citation type="journal article" date="2019" name="IMA Fungus">
        <title>Genome sequencing and comparison of five Tilletia species to identify candidate genes for the detection of regulated species infecting wheat.</title>
        <authorList>
            <person name="Nguyen H.D.T."/>
            <person name="Sultana T."/>
            <person name="Kesanakurti P."/>
            <person name="Hambleton S."/>
        </authorList>
    </citation>
    <scope>NUCLEOTIDE SEQUENCE</scope>
    <source>
        <strain evidence="2">DAOMC 236416</strain>
    </source>
</reference>
<feature type="region of interest" description="Disordered" evidence="1">
    <location>
        <begin position="1"/>
        <end position="20"/>
    </location>
</feature>